<accession>A0ABN7TQW5</accession>
<keyword evidence="1" id="KW-0472">Membrane</keyword>
<sequence length="78" mass="8973">MSETSKTQQEILQRLTRVETRMDMMVSARDIANEAQQLGKSAHKRLDSLEDNQKWLWRTVASALIVGLINLLFKIKGM</sequence>
<evidence type="ECO:0000256" key="1">
    <source>
        <dbReference type="SAM" id="Phobius"/>
    </source>
</evidence>
<dbReference type="Proteomes" id="UP000730618">
    <property type="component" value="Unassembled WGS sequence"/>
</dbReference>
<gene>
    <name evidence="2" type="ORF">PAECIP111802_03963</name>
</gene>
<keyword evidence="3" id="KW-1185">Reference proteome</keyword>
<feature type="transmembrane region" description="Helical" evidence="1">
    <location>
        <begin position="55"/>
        <end position="73"/>
    </location>
</feature>
<keyword evidence="1" id="KW-1133">Transmembrane helix</keyword>
<keyword evidence="1" id="KW-0812">Transmembrane</keyword>
<dbReference type="InterPro" id="IPR019715">
    <property type="entry name" value="Haemolysin_XhlA"/>
</dbReference>
<proteinExistence type="predicted"/>
<evidence type="ECO:0008006" key="4">
    <source>
        <dbReference type="Google" id="ProtNLM"/>
    </source>
</evidence>
<organism evidence="2 3">
    <name type="scientific">Paenibacillus allorhizosphaerae</name>
    <dbReference type="NCBI Taxonomy" id="2849866"/>
    <lineage>
        <taxon>Bacteria</taxon>
        <taxon>Bacillati</taxon>
        <taxon>Bacillota</taxon>
        <taxon>Bacilli</taxon>
        <taxon>Bacillales</taxon>
        <taxon>Paenibacillaceae</taxon>
        <taxon>Paenibacillus</taxon>
    </lineage>
</organism>
<evidence type="ECO:0000313" key="2">
    <source>
        <dbReference type="EMBL" id="CAG7647390.1"/>
    </source>
</evidence>
<protein>
    <recommendedName>
        <fullName evidence="4">Hemolysin XhlA</fullName>
    </recommendedName>
</protein>
<comment type="caution">
    <text evidence="2">The sequence shown here is derived from an EMBL/GenBank/DDBJ whole genome shotgun (WGS) entry which is preliminary data.</text>
</comment>
<reference evidence="2 3" key="1">
    <citation type="submission" date="2021-06" db="EMBL/GenBank/DDBJ databases">
        <authorList>
            <person name="Criscuolo A."/>
        </authorList>
    </citation>
    <scope>NUCLEOTIDE SEQUENCE [LARGE SCALE GENOMIC DNA]</scope>
    <source>
        <strain evidence="3">CIP 111802</strain>
    </source>
</reference>
<dbReference type="Pfam" id="PF10779">
    <property type="entry name" value="XhlA"/>
    <property type="match status" value="1"/>
</dbReference>
<dbReference type="RefSeq" id="WP_218100255.1">
    <property type="nucleotide sequence ID" value="NZ_CAJVCE010000011.1"/>
</dbReference>
<name>A0ABN7TQW5_9BACL</name>
<dbReference type="EMBL" id="CAJVCE010000011">
    <property type="protein sequence ID" value="CAG7647390.1"/>
    <property type="molecule type" value="Genomic_DNA"/>
</dbReference>
<evidence type="ECO:0000313" key="3">
    <source>
        <dbReference type="Proteomes" id="UP000730618"/>
    </source>
</evidence>